<feature type="region of interest" description="Disordered" evidence="2">
    <location>
        <begin position="246"/>
        <end position="280"/>
    </location>
</feature>
<evidence type="ECO:0000259" key="4">
    <source>
        <dbReference type="Pfam" id="PF18474"/>
    </source>
</evidence>
<dbReference type="InterPro" id="IPR010733">
    <property type="entry name" value="DUF1308"/>
</dbReference>
<dbReference type="Pfam" id="PF18474">
    <property type="entry name" value="DUF5614"/>
    <property type="match status" value="1"/>
</dbReference>
<evidence type="ECO:0000313" key="6">
    <source>
        <dbReference type="Proteomes" id="UP000276215"/>
    </source>
</evidence>
<sequence>MPRSYSGDVVDSDSDSDANSPNPLAAALVTRAHKLLDSLESLQTHLRRHSLTKEVEIRPFATFLRSETRTLEALAAVPPTPESTHSLRSSNLGYLETVWNCARAQVGVRGICQSFGFFDKVEGGGNGNGRVKKKKGSVSVDVVAENGLVWIKVSTISAERVVHSLAKGGWEDAEGEVGLVKCVRGLVEATKCFRVQYLHPSVLVWLPNLRLDGNGGQEEEEAERVAVEVFVKAIIAEGARVQLGSGGILSGEEDSTTTTEAPSTTAATQPPPPPQPLIPADTKAATQTLHQMLTPQITTSESINLDVTILLALASDITHGPVACEERFHPAIIRQLTLESSGRRMCEEIYPLLHTRALLTTATARKRFVEIVDIVGSHSERERARMLLEGEAEVGEWEGLSTYGLGRGGGGEGEKWVLGLPVRVIDDDWEPESNLQERVGGRLSGVNRAVFITGWKRGFTTVTSNRAVAKSIEGLVGDGEVGPHVVVLGSSRSLVGKGRNIDGNV</sequence>
<dbReference type="PANTHER" id="PTHR13379:SF0">
    <property type="entry name" value="UPF0415 PROTEIN C7ORF25"/>
    <property type="match status" value="1"/>
</dbReference>
<dbReference type="InterPro" id="IPR041076">
    <property type="entry name" value="DUF5614"/>
</dbReference>
<evidence type="ECO:0000313" key="5">
    <source>
        <dbReference type="EMBL" id="RPA93551.1"/>
    </source>
</evidence>
<organism evidence="5 6">
    <name type="scientific">Choiromyces venosus 120613-1</name>
    <dbReference type="NCBI Taxonomy" id="1336337"/>
    <lineage>
        <taxon>Eukaryota</taxon>
        <taxon>Fungi</taxon>
        <taxon>Dikarya</taxon>
        <taxon>Ascomycota</taxon>
        <taxon>Pezizomycotina</taxon>
        <taxon>Pezizomycetes</taxon>
        <taxon>Pezizales</taxon>
        <taxon>Tuberaceae</taxon>
        <taxon>Choiromyces</taxon>
    </lineage>
</organism>
<comment type="similarity">
    <text evidence="1">Belongs to the UPF0415 family.</text>
</comment>
<evidence type="ECO:0000256" key="1">
    <source>
        <dbReference type="ARBA" id="ARBA00006588"/>
    </source>
</evidence>
<feature type="domain" description="DUF5614" evidence="4">
    <location>
        <begin position="54"/>
        <end position="204"/>
    </location>
</feature>
<feature type="domain" description="DUF1308" evidence="3">
    <location>
        <begin position="303"/>
        <end position="389"/>
    </location>
</feature>
<proteinExistence type="inferred from homology"/>
<feature type="region of interest" description="Disordered" evidence="2">
    <location>
        <begin position="1"/>
        <end position="22"/>
    </location>
</feature>
<dbReference type="AlphaFoldDB" id="A0A3N4JA76"/>
<keyword evidence="6" id="KW-1185">Reference proteome</keyword>
<protein>
    <recommendedName>
        <fullName evidence="7">DUF1308 domain-containing protein</fullName>
    </recommendedName>
</protein>
<dbReference type="EMBL" id="ML120450">
    <property type="protein sequence ID" value="RPA93551.1"/>
    <property type="molecule type" value="Genomic_DNA"/>
</dbReference>
<dbReference type="PANTHER" id="PTHR13379">
    <property type="entry name" value="UNCHARACTERIZED DUF1308"/>
    <property type="match status" value="1"/>
</dbReference>
<gene>
    <name evidence="5" type="ORF">L873DRAFT_1847162</name>
</gene>
<name>A0A3N4JA76_9PEZI</name>
<accession>A0A3N4JA76</accession>
<feature type="compositionally biased region" description="Low complexity" evidence="2">
    <location>
        <begin position="256"/>
        <end position="268"/>
    </location>
</feature>
<dbReference type="STRING" id="1336337.A0A3N4JA76"/>
<evidence type="ECO:0000259" key="3">
    <source>
        <dbReference type="Pfam" id="PF07000"/>
    </source>
</evidence>
<evidence type="ECO:0008006" key="7">
    <source>
        <dbReference type="Google" id="ProtNLM"/>
    </source>
</evidence>
<dbReference type="Pfam" id="PF07000">
    <property type="entry name" value="DUF1308"/>
    <property type="match status" value="1"/>
</dbReference>
<evidence type="ECO:0000256" key="2">
    <source>
        <dbReference type="SAM" id="MobiDB-lite"/>
    </source>
</evidence>
<reference evidence="5 6" key="1">
    <citation type="journal article" date="2018" name="Nat. Ecol. Evol.">
        <title>Pezizomycetes genomes reveal the molecular basis of ectomycorrhizal truffle lifestyle.</title>
        <authorList>
            <person name="Murat C."/>
            <person name="Payen T."/>
            <person name="Noel B."/>
            <person name="Kuo A."/>
            <person name="Morin E."/>
            <person name="Chen J."/>
            <person name="Kohler A."/>
            <person name="Krizsan K."/>
            <person name="Balestrini R."/>
            <person name="Da Silva C."/>
            <person name="Montanini B."/>
            <person name="Hainaut M."/>
            <person name="Levati E."/>
            <person name="Barry K.W."/>
            <person name="Belfiori B."/>
            <person name="Cichocki N."/>
            <person name="Clum A."/>
            <person name="Dockter R.B."/>
            <person name="Fauchery L."/>
            <person name="Guy J."/>
            <person name="Iotti M."/>
            <person name="Le Tacon F."/>
            <person name="Lindquist E.A."/>
            <person name="Lipzen A."/>
            <person name="Malagnac F."/>
            <person name="Mello A."/>
            <person name="Molinier V."/>
            <person name="Miyauchi S."/>
            <person name="Poulain J."/>
            <person name="Riccioni C."/>
            <person name="Rubini A."/>
            <person name="Sitrit Y."/>
            <person name="Splivallo R."/>
            <person name="Traeger S."/>
            <person name="Wang M."/>
            <person name="Zifcakova L."/>
            <person name="Wipf D."/>
            <person name="Zambonelli A."/>
            <person name="Paolocci F."/>
            <person name="Nowrousian M."/>
            <person name="Ottonello S."/>
            <person name="Baldrian P."/>
            <person name="Spatafora J.W."/>
            <person name="Henrissat B."/>
            <person name="Nagy L.G."/>
            <person name="Aury J.M."/>
            <person name="Wincker P."/>
            <person name="Grigoriev I.V."/>
            <person name="Bonfante P."/>
            <person name="Martin F.M."/>
        </authorList>
    </citation>
    <scope>NUCLEOTIDE SEQUENCE [LARGE SCALE GENOMIC DNA]</scope>
    <source>
        <strain evidence="5 6">120613-1</strain>
    </source>
</reference>
<dbReference type="Proteomes" id="UP000276215">
    <property type="component" value="Unassembled WGS sequence"/>
</dbReference>
<dbReference type="OrthoDB" id="441890at2759"/>